<proteinExistence type="predicted"/>
<dbReference type="EMBL" id="CP045529">
    <property type="protein sequence ID" value="QFU99769.1"/>
    <property type="molecule type" value="Genomic_DNA"/>
</dbReference>
<gene>
    <name evidence="1" type="ORF">KDY119_03305</name>
</gene>
<dbReference type="RefSeq" id="WP_194174261.1">
    <property type="nucleotide sequence ID" value="NZ_BAABIH010000016.1"/>
</dbReference>
<organism evidence="1 2">
    <name type="scientific">Luteimicrobium xylanilyticum</name>
    <dbReference type="NCBI Taxonomy" id="1133546"/>
    <lineage>
        <taxon>Bacteria</taxon>
        <taxon>Bacillati</taxon>
        <taxon>Actinomycetota</taxon>
        <taxon>Actinomycetes</taxon>
        <taxon>Micrococcales</taxon>
        <taxon>Luteimicrobium</taxon>
    </lineage>
</organism>
<reference evidence="1 2" key="1">
    <citation type="submission" date="2019-10" db="EMBL/GenBank/DDBJ databases">
        <title>Genome sequence of Luteimicrobium xylanilyticum HY-24.</title>
        <authorList>
            <person name="Kim D.Y."/>
            <person name="Park H.-Y."/>
        </authorList>
    </citation>
    <scope>NUCLEOTIDE SEQUENCE [LARGE SCALE GENOMIC DNA]</scope>
    <source>
        <strain evidence="1 2">HY-24</strain>
    </source>
</reference>
<evidence type="ECO:0000313" key="1">
    <source>
        <dbReference type="EMBL" id="QFU99769.1"/>
    </source>
</evidence>
<dbReference type="Proteomes" id="UP000326702">
    <property type="component" value="Chromosome"/>
</dbReference>
<sequence length="69" mass="7340">MPMTSVDLPAELVEQAKLATGQKTVRGAITVALEQVVARARQADALEALAAMPFLPDVLEPDVRAAARR</sequence>
<protein>
    <recommendedName>
        <fullName evidence="3">DUF2191 domain-containing protein</fullName>
    </recommendedName>
</protein>
<evidence type="ECO:0008006" key="3">
    <source>
        <dbReference type="Google" id="ProtNLM"/>
    </source>
</evidence>
<keyword evidence="2" id="KW-1185">Reference proteome</keyword>
<dbReference type="AlphaFoldDB" id="A0A5P9QER9"/>
<evidence type="ECO:0000313" key="2">
    <source>
        <dbReference type="Proteomes" id="UP000326702"/>
    </source>
</evidence>
<accession>A0A5P9QER9</accession>
<dbReference type="KEGG" id="lxl:KDY119_03305"/>
<name>A0A5P9QER9_9MICO</name>